<protein>
    <submittedName>
        <fullName evidence="2">Divalent-cation tolerance protein CutA</fullName>
    </submittedName>
</protein>
<name>A0A2W5AEJ0_9SPHN</name>
<accession>A0A2W5AEJ0</accession>
<dbReference type="Proteomes" id="UP000249066">
    <property type="component" value="Unassembled WGS sequence"/>
</dbReference>
<dbReference type="EMBL" id="QFNN01000006">
    <property type="protein sequence ID" value="PZO91656.1"/>
    <property type="molecule type" value="Genomic_DNA"/>
</dbReference>
<sequence>MTEHVIILSTAPTRAEAESIARALVEEGLAACVQMRAIESVYRWEGGVEQAAEVALQVKTRAPLAATASARIVALHSYDVPEIVVLPVVGGSPAYLGWIDEAVGGRKR</sequence>
<dbReference type="Pfam" id="PF03091">
    <property type="entry name" value="CutA1"/>
    <property type="match status" value="1"/>
</dbReference>
<dbReference type="Gene3D" id="3.30.70.120">
    <property type="match status" value="1"/>
</dbReference>
<dbReference type="InterPro" id="IPR015867">
    <property type="entry name" value="N-reg_PII/ATP_PRibTrfase_C"/>
</dbReference>
<comment type="similarity">
    <text evidence="1">Belongs to the CutA family.</text>
</comment>
<proteinExistence type="inferred from homology"/>
<dbReference type="InterPro" id="IPR004323">
    <property type="entry name" value="Ion_tolerance_CutA"/>
</dbReference>
<dbReference type="AlphaFoldDB" id="A0A2W5AEJ0"/>
<organism evidence="2 3">
    <name type="scientific">Sphingomonas sanxanigenens</name>
    <dbReference type="NCBI Taxonomy" id="397260"/>
    <lineage>
        <taxon>Bacteria</taxon>
        <taxon>Pseudomonadati</taxon>
        <taxon>Pseudomonadota</taxon>
        <taxon>Alphaproteobacteria</taxon>
        <taxon>Sphingomonadales</taxon>
        <taxon>Sphingomonadaceae</taxon>
        <taxon>Sphingomonas</taxon>
    </lineage>
</organism>
<evidence type="ECO:0000313" key="3">
    <source>
        <dbReference type="Proteomes" id="UP000249066"/>
    </source>
</evidence>
<evidence type="ECO:0000256" key="1">
    <source>
        <dbReference type="ARBA" id="ARBA00010169"/>
    </source>
</evidence>
<dbReference type="GO" id="GO:0005507">
    <property type="term" value="F:copper ion binding"/>
    <property type="evidence" value="ECO:0007669"/>
    <property type="project" value="TreeGrafter"/>
</dbReference>
<dbReference type="PANTHER" id="PTHR23419:SF8">
    <property type="entry name" value="FI09726P"/>
    <property type="match status" value="1"/>
</dbReference>
<reference evidence="2 3" key="1">
    <citation type="submission" date="2017-08" db="EMBL/GenBank/DDBJ databases">
        <title>Infants hospitalized years apart are colonized by the same room-sourced microbial strains.</title>
        <authorList>
            <person name="Brooks B."/>
            <person name="Olm M.R."/>
            <person name="Firek B.A."/>
            <person name="Baker R."/>
            <person name="Thomas B.C."/>
            <person name="Morowitz M.J."/>
            <person name="Banfield J.F."/>
        </authorList>
    </citation>
    <scope>NUCLEOTIDE SEQUENCE [LARGE SCALE GENOMIC DNA]</scope>
    <source>
        <strain evidence="2">S2_018_000_R2_101</strain>
    </source>
</reference>
<comment type="caution">
    <text evidence="2">The sequence shown here is derived from an EMBL/GenBank/DDBJ whole genome shotgun (WGS) entry which is preliminary data.</text>
</comment>
<dbReference type="InterPro" id="IPR011322">
    <property type="entry name" value="N-reg_PII-like_a/b"/>
</dbReference>
<gene>
    <name evidence="2" type="ORF">DI623_02440</name>
</gene>
<dbReference type="SUPFAM" id="SSF54913">
    <property type="entry name" value="GlnB-like"/>
    <property type="match status" value="1"/>
</dbReference>
<dbReference type="PANTHER" id="PTHR23419">
    <property type="entry name" value="DIVALENT CATION TOLERANCE CUTA-RELATED"/>
    <property type="match status" value="1"/>
</dbReference>
<dbReference type="GO" id="GO:0010038">
    <property type="term" value="P:response to metal ion"/>
    <property type="evidence" value="ECO:0007669"/>
    <property type="project" value="InterPro"/>
</dbReference>
<evidence type="ECO:0000313" key="2">
    <source>
        <dbReference type="EMBL" id="PZO91656.1"/>
    </source>
</evidence>